<dbReference type="NCBIfam" id="TIGR00924">
    <property type="entry name" value="yjdL_sub1_fam"/>
    <property type="match status" value="1"/>
</dbReference>
<feature type="transmembrane region" description="Helical" evidence="9">
    <location>
        <begin position="114"/>
        <end position="130"/>
    </location>
</feature>
<name>A0A7L4WAD0_9LACT</name>
<sequence>MVASEDETQQKGLFGLAKGFPTILGTEFAERFSYYGMKAILLYYIINTAAQGGLGLPRADGVAISSLYGALIYMSTILGGWLSDRIFGSARIVTIGGVFILAGHIVLALPFGEAALLGSLALLIIGTGMLKPNVSTLVGSVVKDDKDANVAFSLFYVAINIGGFLSPIVVSTLQTRYGFHIAFSAAAIVMGIGLAIYSWGYARYLRHNITISAPNPIKKSERAKVLWIAIGLFVLGVVAFFVSVATKTFSVQALSNLVTIAAVLLTVYYFTRILTSKLVTSGEKRKVVAYIPVFMSGVALWAVQEGGGTIVAEFVTRSNHNFVGFKIADAMIQSINPFVVVFGTAIMAVVYKIFADKLPNLFQRYAIGIALVGVSYLLLLQPAMSGNGFSANWIVLSLGVVAFGEVLISPISLAVTNRLAPKAFESQMMAIWFLSNSVGQGLNASLSGFYLKHTALYFGIYAAVPLLFGVALIVFSKQLTAMIGED</sequence>
<dbReference type="GO" id="GO:1904680">
    <property type="term" value="F:peptide transmembrane transporter activity"/>
    <property type="evidence" value="ECO:0007669"/>
    <property type="project" value="InterPro"/>
</dbReference>
<dbReference type="PROSITE" id="PS50850">
    <property type="entry name" value="MFS"/>
    <property type="match status" value="1"/>
</dbReference>
<dbReference type="AlphaFoldDB" id="A0A7L4WAD0"/>
<evidence type="ECO:0000256" key="6">
    <source>
        <dbReference type="ARBA" id="ARBA00022989"/>
    </source>
</evidence>
<evidence type="ECO:0000256" key="3">
    <source>
        <dbReference type="ARBA" id="ARBA00022448"/>
    </source>
</evidence>
<feature type="transmembrane region" description="Helical" evidence="9">
    <location>
        <begin position="287"/>
        <end position="304"/>
    </location>
</feature>
<evidence type="ECO:0000256" key="9">
    <source>
        <dbReference type="SAM" id="Phobius"/>
    </source>
</evidence>
<evidence type="ECO:0000256" key="5">
    <source>
        <dbReference type="ARBA" id="ARBA00022692"/>
    </source>
</evidence>
<evidence type="ECO:0000256" key="1">
    <source>
        <dbReference type="ARBA" id="ARBA00004651"/>
    </source>
</evidence>
<feature type="transmembrane region" description="Helical" evidence="9">
    <location>
        <begin position="456"/>
        <end position="475"/>
    </location>
</feature>
<dbReference type="InterPro" id="IPR020846">
    <property type="entry name" value="MFS_dom"/>
</dbReference>
<reference evidence="11 12" key="1">
    <citation type="submission" date="2016-09" db="EMBL/GenBank/DDBJ databases">
        <title>Lactic acid bacteria from MAP meat Genome sequencing and assembly.</title>
        <authorList>
            <person name="Behr J."/>
            <person name="Hilgarth M."/>
            <person name="Vogel R.F."/>
        </authorList>
    </citation>
    <scope>NUCLEOTIDE SEQUENCE [LARGE SCALE GENOMIC DNA]</scope>
    <source>
        <strain evidence="11 12">TMW21615</strain>
    </source>
</reference>
<evidence type="ECO:0000313" key="12">
    <source>
        <dbReference type="Proteomes" id="UP000516280"/>
    </source>
</evidence>
<dbReference type="GO" id="GO:0006857">
    <property type="term" value="P:oligopeptide transport"/>
    <property type="evidence" value="ECO:0007669"/>
    <property type="project" value="InterPro"/>
</dbReference>
<feature type="transmembrane region" description="Helical" evidence="9">
    <location>
        <begin position="150"/>
        <end position="169"/>
    </location>
</feature>
<dbReference type="PANTHER" id="PTHR23517">
    <property type="entry name" value="RESISTANCE PROTEIN MDTM, PUTATIVE-RELATED-RELATED"/>
    <property type="match status" value="1"/>
</dbReference>
<evidence type="ECO:0000259" key="10">
    <source>
        <dbReference type="PROSITE" id="PS50850"/>
    </source>
</evidence>
<accession>A0A7L4WAD0</accession>
<evidence type="ECO:0000256" key="4">
    <source>
        <dbReference type="ARBA" id="ARBA00022475"/>
    </source>
</evidence>
<dbReference type="RefSeq" id="WP_109833939.1">
    <property type="nucleotide sequence ID" value="NZ_CP017195.1"/>
</dbReference>
<feature type="transmembrane region" description="Helical" evidence="9">
    <location>
        <begin position="225"/>
        <end position="245"/>
    </location>
</feature>
<protein>
    <recommendedName>
        <fullName evidence="10">Major facilitator superfamily (MFS) profile domain-containing protein</fullName>
    </recommendedName>
</protein>
<comment type="subcellular location">
    <subcellularLocation>
        <location evidence="1">Cell membrane</location>
        <topology evidence="1">Multi-pass membrane protein</topology>
    </subcellularLocation>
    <subcellularLocation>
        <location evidence="8">Membrane</location>
        <topology evidence="8">Multi-pass membrane protein</topology>
    </subcellularLocation>
</comment>
<feature type="transmembrane region" description="Helical" evidence="9">
    <location>
        <begin position="40"/>
        <end position="56"/>
    </location>
</feature>
<dbReference type="InterPro" id="IPR005279">
    <property type="entry name" value="Dipep/tripep_permease"/>
</dbReference>
<feature type="transmembrane region" description="Helical" evidence="9">
    <location>
        <begin position="62"/>
        <end position="82"/>
    </location>
</feature>
<comment type="similarity">
    <text evidence="2 8">Belongs to the major facilitator superfamily. Proton-dependent oligopeptide transporter (POT/PTR) (TC 2.A.17) family.</text>
</comment>
<dbReference type="Gene3D" id="1.20.1250.20">
    <property type="entry name" value="MFS general substrate transporter like domains"/>
    <property type="match status" value="1"/>
</dbReference>
<evidence type="ECO:0000256" key="7">
    <source>
        <dbReference type="ARBA" id="ARBA00023136"/>
    </source>
</evidence>
<feature type="transmembrane region" description="Helical" evidence="9">
    <location>
        <begin position="89"/>
        <end position="108"/>
    </location>
</feature>
<dbReference type="InterPro" id="IPR036259">
    <property type="entry name" value="MFS_trans_sf"/>
</dbReference>
<dbReference type="PANTHER" id="PTHR23517:SF15">
    <property type="entry name" value="PROTON-DEPENDENT OLIGOPEPTIDE FAMILY TRANSPORT PROTEIN"/>
    <property type="match status" value="1"/>
</dbReference>
<dbReference type="InterPro" id="IPR050171">
    <property type="entry name" value="MFS_Transporters"/>
</dbReference>
<feature type="transmembrane region" description="Helical" evidence="9">
    <location>
        <begin position="391"/>
        <end position="416"/>
    </location>
</feature>
<dbReference type="Pfam" id="PF00854">
    <property type="entry name" value="PTR2"/>
    <property type="match status" value="1"/>
</dbReference>
<dbReference type="CDD" id="cd17346">
    <property type="entry name" value="MFS_DtpA_like"/>
    <property type="match status" value="1"/>
</dbReference>
<dbReference type="InterPro" id="IPR018456">
    <property type="entry name" value="PTR2_symporter_CS"/>
</dbReference>
<feature type="transmembrane region" description="Helical" evidence="9">
    <location>
        <begin position="428"/>
        <end position="450"/>
    </location>
</feature>
<gene>
    <name evidence="11" type="ORF">BHS01_01415</name>
</gene>
<keyword evidence="4" id="KW-1003">Cell membrane</keyword>
<dbReference type="PROSITE" id="PS01023">
    <property type="entry name" value="PTR2_2"/>
    <property type="match status" value="1"/>
</dbReference>
<proteinExistence type="inferred from homology"/>
<feature type="transmembrane region" description="Helical" evidence="9">
    <location>
        <begin position="257"/>
        <end position="275"/>
    </location>
</feature>
<feature type="domain" description="Major facilitator superfamily (MFS) profile" evidence="10">
    <location>
        <begin position="22"/>
        <end position="480"/>
    </location>
</feature>
<dbReference type="GO" id="GO:0005886">
    <property type="term" value="C:plasma membrane"/>
    <property type="evidence" value="ECO:0007669"/>
    <property type="project" value="UniProtKB-SubCell"/>
</dbReference>
<evidence type="ECO:0000256" key="8">
    <source>
        <dbReference type="RuleBase" id="RU003755"/>
    </source>
</evidence>
<keyword evidence="5 8" id="KW-0812">Transmembrane</keyword>
<evidence type="ECO:0000256" key="2">
    <source>
        <dbReference type="ARBA" id="ARBA00005982"/>
    </source>
</evidence>
<dbReference type="InterPro" id="IPR000109">
    <property type="entry name" value="POT_fam"/>
</dbReference>
<dbReference type="EMBL" id="CP017195">
    <property type="protein sequence ID" value="QDJ27308.1"/>
    <property type="molecule type" value="Genomic_DNA"/>
</dbReference>
<dbReference type="KEGG" id="lpaa:BHS01_01415"/>
<feature type="transmembrane region" description="Helical" evidence="9">
    <location>
        <begin position="181"/>
        <end position="204"/>
    </location>
</feature>
<evidence type="ECO:0000313" key="11">
    <source>
        <dbReference type="EMBL" id="QDJ27308.1"/>
    </source>
</evidence>
<keyword evidence="6 9" id="KW-1133">Transmembrane helix</keyword>
<organism evidence="11 12">
    <name type="scientific">Pseudolactococcus paracarnosus</name>
    <dbReference type="NCBI Taxonomy" id="2749962"/>
    <lineage>
        <taxon>Bacteria</taxon>
        <taxon>Bacillati</taxon>
        <taxon>Bacillota</taxon>
        <taxon>Bacilli</taxon>
        <taxon>Lactobacillales</taxon>
        <taxon>Streptococcaceae</taxon>
        <taxon>Pseudolactococcus</taxon>
    </lineage>
</organism>
<feature type="transmembrane region" description="Helical" evidence="9">
    <location>
        <begin position="361"/>
        <end position="379"/>
    </location>
</feature>
<dbReference type="SUPFAM" id="SSF103473">
    <property type="entry name" value="MFS general substrate transporter"/>
    <property type="match status" value="1"/>
</dbReference>
<feature type="transmembrane region" description="Helical" evidence="9">
    <location>
        <begin position="335"/>
        <end position="354"/>
    </location>
</feature>
<dbReference type="Proteomes" id="UP000516280">
    <property type="component" value="Chromosome"/>
</dbReference>
<keyword evidence="3 8" id="KW-0813">Transport</keyword>
<keyword evidence="7 9" id="KW-0472">Membrane</keyword>